<feature type="domain" description="HTH tetR-type" evidence="6">
    <location>
        <begin position="29"/>
        <end position="88"/>
    </location>
</feature>
<dbReference type="Proteomes" id="UP001165378">
    <property type="component" value="Unassembled WGS sequence"/>
</dbReference>
<dbReference type="RefSeq" id="WP_235051753.1">
    <property type="nucleotide sequence ID" value="NZ_JAKFHA010000004.1"/>
</dbReference>
<feature type="region of interest" description="Disordered" evidence="5">
    <location>
        <begin position="1"/>
        <end position="32"/>
    </location>
</feature>
<dbReference type="Pfam" id="PF21597">
    <property type="entry name" value="TetR_C_43"/>
    <property type="match status" value="1"/>
</dbReference>
<accession>A0AA41TY89</accession>
<feature type="DNA-binding region" description="H-T-H motif" evidence="4">
    <location>
        <begin position="51"/>
        <end position="70"/>
    </location>
</feature>
<keyword evidence="1" id="KW-0805">Transcription regulation</keyword>
<evidence type="ECO:0000256" key="3">
    <source>
        <dbReference type="ARBA" id="ARBA00023163"/>
    </source>
</evidence>
<proteinExistence type="predicted"/>
<dbReference type="PANTHER" id="PTHR30055:SF234">
    <property type="entry name" value="HTH-TYPE TRANSCRIPTIONAL REGULATOR BETI"/>
    <property type="match status" value="1"/>
</dbReference>
<dbReference type="InterPro" id="IPR050109">
    <property type="entry name" value="HTH-type_TetR-like_transc_reg"/>
</dbReference>
<dbReference type="InterPro" id="IPR001647">
    <property type="entry name" value="HTH_TetR"/>
</dbReference>
<dbReference type="GO" id="GO:0003700">
    <property type="term" value="F:DNA-binding transcription factor activity"/>
    <property type="evidence" value="ECO:0007669"/>
    <property type="project" value="TreeGrafter"/>
</dbReference>
<dbReference type="Gene3D" id="1.10.357.10">
    <property type="entry name" value="Tetracycline Repressor, domain 2"/>
    <property type="match status" value="1"/>
</dbReference>
<evidence type="ECO:0000256" key="4">
    <source>
        <dbReference type="PROSITE-ProRule" id="PRU00335"/>
    </source>
</evidence>
<evidence type="ECO:0000313" key="8">
    <source>
        <dbReference type="Proteomes" id="UP001165378"/>
    </source>
</evidence>
<dbReference type="PRINTS" id="PR00455">
    <property type="entry name" value="HTHTETR"/>
</dbReference>
<dbReference type="EMBL" id="JAKFHA010000004">
    <property type="protein sequence ID" value="MCF2527593.1"/>
    <property type="molecule type" value="Genomic_DNA"/>
</dbReference>
<dbReference type="InterPro" id="IPR036271">
    <property type="entry name" value="Tet_transcr_reg_TetR-rel_C_sf"/>
</dbReference>
<evidence type="ECO:0000256" key="2">
    <source>
        <dbReference type="ARBA" id="ARBA00023125"/>
    </source>
</evidence>
<name>A0AA41TY89_9ACTN</name>
<dbReference type="PROSITE" id="PS50977">
    <property type="entry name" value="HTH_TETR_2"/>
    <property type="match status" value="1"/>
</dbReference>
<keyword evidence="3" id="KW-0804">Transcription</keyword>
<organism evidence="7 8">
    <name type="scientific">Yinghuangia soli</name>
    <dbReference type="NCBI Taxonomy" id="2908204"/>
    <lineage>
        <taxon>Bacteria</taxon>
        <taxon>Bacillati</taxon>
        <taxon>Actinomycetota</taxon>
        <taxon>Actinomycetes</taxon>
        <taxon>Kitasatosporales</taxon>
        <taxon>Streptomycetaceae</taxon>
        <taxon>Yinghuangia</taxon>
    </lineage>
</organism>
<keyword evidence="2 4" id="KW-0238">DNA-binding</keyword>
<dbReference type="AlphaFoldDB" id="A0AA41TY89"/>
<keyword evidence="8" id="KW-1185">Reference proteome</keyword>
<dbReference type="InterPro" id="IPR049445">
    <property type="entry name" value="TetR_SbtR-like_C"/>
</dbReference>
<dbReference type="SUPFAM" id="SSF46689">
    <property type="entry name" value="Homeodomain-like"/>
    <property type="match status" value="1"/>
</dbReference>
<feature type="compositionally biased region" description="Low complexity" evidence="5">
    <location>
        <begin position="1"/>
        <end position="23"/>
    </location>
</feature>
<protein>
    <submittedName>
        <fullName evidence="7">TetR/AcrR family transcriptional regulator</fullName>
    </submittedName>
</protein>
<evidence type="ECO:0000256" key="1">
    <source>
        <dbReference type="ARBA" id="ARBA00023015"/>
    </source>
</evidence>
<comment type="caution">
    <text evidence="7">The sequence shown here is derived from an EMBL/GenBank/DDBJ whole genome shotgun (WGS) entry which is preliminary data.</text>
</comment>
<dbReference type="InterPro" id="IPR009057">
    <property type="entry name" value="Homeodomain-like_sf"/>
</dbReference>
<dbReference type="Pfam" id="PF00440">
    <property type="entry name" value="TetR_N"/>
    <property type="match status" value="1"/>
</dbReference>
<dbReference type="SUPFAM" id="SSF48498">
    <property type="entry name" value="Tetracyclin repressor-like, C-terminal domain"/>
    <property type="match status" value="1"/>
</dbReference>
<dbReference type="GO" id="GO:0000976">
    <property type="term" value="F:transcription cis-regulatory region binding"/>
    <property type="evidence" value="ECO:0007669"/>
    <property type="project" value="TreeGrafter"/>
</dbReference>
<evidence type="ECO:0000259" key="6">
    <source>
        <dbReference type="PROSITE" id="PS50977"/>
    </source>
</evidence>
<reference evidence="7" key="1">
    <citation type="submission" date="2022-01" db="EMBL/GenBank/DDBJ databases">
        <title>Genome-Based Taxonomic Classification of the Phylum Actinobacteria.</title>
        <authorList>
            <person name="Gao Y."/>
        </authorList>
    </citation>
    <scope>NUCLEOTIDE SEQUENCE</scope>
    <source>
        <strain evidence="7">KLBMP 8922</strain>
    </source>
</reference>
<evidence type="ECO:0000313" key="7">
    <source>
        <dbReference type="EMBL" id="MCF2527593.1"/>
    </source>
</evidence>
<evidence type="ECO:0000256" key="5">
    <source>
        <dbReference type="SAM" id="MobiDB-lite"/>
    </source>
</evidence>
<gene>
    <name evidence="7" type="ORF">LZ495_10250</name>
</gene>
<sequence length="213" mass="22296">MAAPHTASHTAPHGAPPSAAQPPRRADARQNRERVLAAAREVFTESGPEASLNEIARRAGVGPGTLYRHFPNRHALVAAVVKDRVTALCGHADGLLAADRPADEALADWLRAFLEHARTQHGMGVAAMIADADAAGGGAEAGGELDLNCHLSIHNSAEALLGRAREAGSVRRDLSADDLIQLVVGIALSTARSPDPDQPERLLALVLDAARPR</sequence>
<dbReference type="PANTHER" id="PTHR30055">
    <property type="entry name" value="HTH-TYPE TRANSCRIPTIONAL REGULATOR RUTR"/>
    <property type="match status" value="1"/>
</dbReference>